<dbReference type="PANTHER" id="PTHR23502:SF64">
    <property type="entry name" value="TRANSPORTER, PUTATIVE (AFU_ORTHOLOGUE AFUA_3G11760)-RELATED"/>
    <property type="match status" value="1"/>
</dbReference>
<organism evidence="7 8">
    <name type="scientific">Mycena citricolor</name>
    <dbReference type="NCBI Taxonomy" id="2018698"/>
    <lineage>
        <taxon>Eukaryota</taxon>
        <taxon>Fungi</taxon>
        <taxon>Dikarya</taxon>
        <taxon>Basidiomycota</taxon>
        <taxon>Agaricomycotina</taxon>
        <taxon>Agaricomycetes</taxon>
        <taxon>Agaricomycetidae</taxon>
        <taxon>Agaricales</taxon>
        <taxon>Marasmiineae</taxon>
        <taxon>Mycenaceae</taxon>
        <taxon>Mycena</taxon>
    </lineage>
</organism>
<comment type="subcellular location">
    <subcellularLocation>
        <location evidence="1">Membrane</location>
        <topology evidence="1">Multi-pass membrane protein</topology>
    </subcellularLocation>
</comment>
<evidence type="ECO:0000256" key="2">
    <source>
        <dbReference type="ARBA" id="ARBA00022692"/>
    </source>
</evidence>
<evidence type="ECO:0000313" key="8">
    <source>
        <dbReference type="Proteomes" id="UP001295794"/>
    </source>
</evidence>
<dbReference type="InterPro" id="IPR011701">
    <property type="entry name" value="MFS"/>
</dbReference>
<evidence type="ECO:0000256" key="6">
    <source>
        <dbReference type="SAM" id="Phobius"/>
    </source>
</evidence>
<keyword evidence="8" id="KW-1185">Reference proteome</keyword>
<keyword evidence="4 6" id="KW-0472">Membrane</keyword>
<sequence length="512" mass="56037">MSNPLPTSATTSSTSTAANASGALHPVESHVSHDITIHDAPVSPDTKGIDDSVYDKIPPHRKAIITAVLALCGFLAPISSTTVLAAIPEVAGTYHTTGTIINLSNAVYLIFMGISPCFWAPLSQVYGRRWICLSSAILFFGCSLGTALSPNLVAFYIFRDIYRPTERATALGWFLSGTLIGPAIGPFIAGVIVTYRSWRVIFYLQTALGGLATILVLFFLPETIHSKRSTELRGLTGTEQAKKLLEWTNPMRVVKLYKYPNLIIAVRFYALISPTSLELRYQAAGASSLVWNMYSLLTPIRYVINPRFHLTTPIQSGLFYLAPGVGYITGTFMGGRWADSTVRKWIEIRGRRVPEDRLRSCVPFMGAVIPGCMLIYGWSIERDVGGIPLPVHPGLRAAVLFSQSEHILLRFWIDVMQNRSAEVVAGNYMTRYVFAAAGSAVVLPAVEKIGVGWFSTISAVFLVVTTVAVYFTAVYGESWRNRIDGVSAPGAAVEKDRKRSPTMGDIKSEVRV</sequence>
<dbReference type="Gene3D" id="1.20.1250.20">
    <property type="entry name" value="MFS general substrate transporter like domains"/>
    <property type="match status" value="1"/>
</dbReference>
<keyword evidence="2 6" id="KW-0812">Transmembrane</keyword>
<feature type="region of interest" description="Disordered" evidence="5">
    <location>
        <begin position="1"/>
        <end position="20"/>
    </location>
</feature>
<feature type="transmembrane region" description="Helical" evidence="6">
    <location>
        <begin position="170"/>
        <end position="193"/>
    </location>
</feature>
<evidence type="ECO:0000313" key="7">
    <source>
        <dbReference type="EMBL" id="CAK5279059.1"/>
    </source>
</evidence>
<protein>
    <recommendedName>
        <fullName evidence="9">Major facilitator superfamily (MFS) profile domain-containing protein</fullName>
    </recommendedName>
</protein>
<name>A0AAD2HMF0_9AGAR</name>
<feature type="transmembrane region" description="Helical" evidence="6">
    <location>
        <begin position="317"/>
        <end position="338"/>
    </location>
</feature>
<gene>
    <name evidence="7" type="ORF">MYCIT1_LOCUS28873</name>
</gene>
<feature type="transmembrane region" description="Helical" evidence="6">
    <location>
        <begin position="131"/>
        <end position="158"/>
    </location>
</feature>
<dbReference type="GO" id="GO:0005886">
    <property type="term" value="C:plasma membrane"/>
    <property type="evidence" value="ECO:0007669"/>
    <property type="project" value="TreeGrafter"/>
</dbReference>
<feature type="compositionally biased region" description="Low complexity" evidence="5">
    <location>
        <begin position="7"/>
        <end position="20"/>
    </location>
</feature>
<keyword evidence="3 6" id="KW-1133">Transmembrane helix</keyword>
<evidence type="ECO:0000256" key="3">
    <source>
        <dbReference type="ARBA" id="ARBA00022989"/>
    </source>
</evidence>
<dbReference type="PANTHER" id="PTHR23502">
    <property type="entry name" value="MAJOR FACILITATOR SUPERFAMILY"/>
    <property type="match status" value="1"/>
</dbReference>
<comment type="caution">
    <text evidence="7">The sequence shown here is derived from an EMBL/GenBank/DDBJ whole genome shotgun (WGS) entry which is preliminary data.</text>
</comment>
<evidence type="ECO:0000256" key="5">
    <source>
        <dbReference type="SAM" id="MobiDB-lite"/>
    </source>
</evidence>
<reference evidence="7" key="1">
    <citation type="submission" date="2023-11" db="EMBL/GenBank/DDBJ databases">
        <authorList>
            <person name="De Vega J J."/>
            <person name="De Vega J J."/>
        </authorList>
    </citation>
    <scope>NUCLEOTIDE SEQUENCE</scope>
</reference>
<dbReference type="InterPro" id="IPR036259">
    <property type="entry name" value="MFS_trans_sf"/>
</dbReference>
<evidence type="ECO:0000256" key="4">
    <source>
        <dbReference type="ARBA" id="ARBA00023136"/>
    </source>
</evidence>
<dbReference type="AlphaFoldDB" id="A0AAD2HMF0"/>
<dbReference type="SUPFAM" id="SSF103473">
    <property type="entry name" value="MFS general substrate transporter"/>
    <property type="match status" value="1"/>
</dbReference>
<proteinExistence type="predicted"/>
<feature type="transmembrane region" description="Helical" evidence="6">
    <location>
        <begin position="64"/>
        <end position="87"/>
    </location>
</feature>
<dbReference type="GO" id="GO:0022857">
    <property type="term" value="F:transmembrane transporter activity"/>
    <property type="evidence" value="ECO:0007669"/>
    <property type="project" value="InterPro"/>
</dbReference>
<dbReference type="EMBL" id="CAVNYO010000434">
    <property type="protein sequence ID" value="CAK5279059.1"/>
    <property type="molecule type" value="Genomic_DNA"/>
</dbReference>
<feature type="transmembrane region" description="Helical" evidence="6">
    <location>
        <begin position="452"/>
        <end position="473"/>
    </location>
</feature>
<feature type="transmembrane region" description="Helical" evidence="6">
    <location>
        <begin position="358"/>
        <end position="378"/>
    </location>
</feature>
<accession>A0AAD2HMF0</accession>
<evidence type="ECO:0000256" key="1">
    <source>
        <dbReference type="ARBA" id="ARBA00004141"/>
    </source>
</evidence>
<feature type="transmembrane region" description="Helical" evidence="6">
    <location>
        <begin position="200"/>
        <end position="220"/>
    </location>
</feature>
<dbReference type="Pfam" id="PF07690">
    <property type="entry name" value="MFS_1"/>
    <property type="match status" value="1"/>
</dbReference>
<dbReference type="Proteomes" id="UP001295794">
    <property type="component" value="Unassembled WGS sequence"/>
</dbReference>
<feature type="transmembrane region" description="Helical" evidence="6">
    <location>
        <begin position="99"/>
        <end position="119"/>
    </location>
</feature>
<evidence type="ECO:0008006" key="9">
    <source>
        <dbReference type="Google" id="ProtNLM"/>
    </source>
</evidence>